<sequence>MAVPFYPTERIFCIDVECVAVGTTHELSSRAPCSVALVDGYGEVLFAEAIKPDKPVVSYLTPITGVTAEDLEHGISLEVAIEELKRRLPKDAVLVGQKLDSDITWMQLEPGVDFAESLDLAEIFKGFNVKYGNYSYHSLQHEAQVLLGRAPPEGAHDPAWDAQVSVQLYGLARNATPEVLAVMQYHLMSVRPVPSIAKRYNYTLDGVCMAKFMPKLCTCGAPCA</sequence>
<dbReference type="InterPro" id="IPR036397">
    <property type="entry name" value="RNaseH_sf"/>
</dbReference>
<keyword evidence="1" id="KW-0540">Nuclease</keyword>
<dbReference type="GO" id="GO:0005634">
    <property type="term" value="C:nucleus"/>
    <property type="evidence" value="ECO:0007669"/>
    <property type="project" value="TreeGrafter"/>
</dbReference>
<evidence type="ECO:0000256" key="2">
    <source>
        <dbReference type="ARBA" id="ARBA00022801"/>
    </source>
</evidence>
<evidence type="ECO:0000259" key="3">
    <source>
        <dbReference type="SMART" id="SM00479"/>
    </source>
</evidence>
<keyword evidence="2" id="KW-0378">Hydrolase</keyword>
<dbReference type="SMART" id="SM00479">
    <property type="entry name" value="EXOIII"/>
    <property type="match status" value="1"/>
</dbReference>
<protein>
    <recommendedName>
        <fullName evidence="3">Exonuclease domain-containing protein</fullName>
    </recommendedName>
</protein>
<evidence type="ECO:0000256" key="1">
    <source>
        <dbReference type="ARBA" id="ARBA00022722"/>
    </source>
</evidence>
<dbReference type="GO" id="GO:0003676">
    <property type="term" value="F:nucleic acid binding"/>
    <property type="evidence" value="ECO:0007669"/>
    <property type="project" value="InterPro"/>
</dbReference>
<feature type="domain" description="Exonuclease" evidence="3">
    <location>
        <begin position="10"/>
        <end position="178"/>
    </location>
</feature>
<dbReference type="InterPro" id="IPR047021">
    <property type="entry name" value="REXO1/3/4-like"/>
</dbReference>
<dbReference type="Gene3D" id="3.30.420.10">
    <property type="entry name" value="Ribonuclease H-like superfamily/Ribonuclease H"/>
    <property type="match status" value="1"/>
</dbReference>
<dbReference type="InterPro" id="IPR013520">
    <property type="entry name" value="Ribonucl_H"/>
</dbReference>
<dbReference type="PANTHER" id="PTHR12801">
    <property type="entry name" value="RNA EXONUCLEASE REXO1 / RECO3 FAMILY MEMBER-RELATED"/>
    <property type="match status" value="1"/>
</dbReference>
<gene>
    <name evidence="4" type="ORF">PBAH0796_LOCUS17316</name>
</gene>
<accession>A0A7S0AJF2</accession>
<dbReference type="EMBL" id="HBEG01028471">
    <property type="protein sequence ID" value="CAD8365305.1"/>
    <property type="molecule type" value="Transcribed_RNA"/>
</dbReference>
<evidence type="ECO:0000313" key="4">
    <source>
        <dbReference type="EMBL" id="CAD8365305.1"/>
    </source>
</evidence>
<name>A0A7S0AJF2_9DINO</name>
<dbReference type="AlphaFoldDB" id="A0A7S0AJF2"/>
<dbReference type="GO" id="GO:0004527">
    <property type="term" value="F:exonuclease activity"/>
    <property type="evidence" value="ECO:0007669"/>
    <property type="project" value="InterPro"/>
</dbReference>
<dbReference type="InterPro" id="IPR012337">
    <property type="entry name" value="RNaseH-like_sf"/>
</dbReference>
<proteinExistence type="predicted"/>
<dbReference type="SUPFAM" id="SSF53098">
    <property type="entry name" value="Ribonuclease H-like"/>
    <property type="match status" value="1"/>
</dbReference>
<organism evidence="4">
    <name type="scientific">Pyrodinium bahamense</name>
    <dbReference type="NCBI Taxonomy" id="73915"/>
    <lineage>
        <taxon>Eukaryota</taxon>
        <taxon>Sar</taxon>
        <taxon>Alveolata</taxon>
        <taxon>Dinophyceae</taxon>
        <taxon>Gonyaulacales</taxon>
        <taxon>Pyrocystaceae</taxon>
        <taxon>Pyrodinium</taxon>
    </lineage>
</organism>
<dbReference type="PANTHER" id="PTHR12801:SF159">
    <property type="entry name" value="C3H1-TYPE DOMAIN-CONTAINING PROTEIN"/>
    <property type="match status" value="1"/>
</dbReference>
<reference evidence="4" key="1">
    <citation type="submission" date="2021-01" db="EMBL/GenBank/DDBJ databases">
        <authorList>
            <person name="Corre E."/>
            <person name="Pelletier E."/>
            <person name="Niang G."/>
            <person name="Scheremetjew M."/>
            <person name="Finn R."/>
            <person name="Kale V."/>
            <person name="Holt S."/>
            <person name="Cochrane G."/>
            <person name="Meng A."/>
            <person name="Brown T."/>
            <person name="Cohen L."/>
        </authorList>
    </citation>
    <scope>NUCLEOTIDE SEQUENCE</scope>
    <source>
        <strain evidence="4">Pbaha01</strain>
    </source>
</reference>